<dbReference type="InterPro" id="IPR029058">
    <property type="entry name" value="AB_hydrolase_fold"/>
</dbReference>
<comment type="similarity">
    <text evidence="1">Belongs to the peptidase S33 family.</text>
</comment>
<gene>
    <name evidence="5" type="ORF">B2A_02417</name>
</gene>
<accession>T1ARX3</accession>
<dbReference type="InterPro" id="IPR000073">
    <property type="entry name" value="AB_hydrolase_1"/>
</dbReference>
<comment type="caution">
    <text evidence="5">The sequence shown here is derived from an EMBL/GenBank/DDBJ whole genome shotgun (WGS) entry which is preliminary data.</text>
</comment>
<dbReference type="GO" id="GO:0016787">
    <property type="term" value="F:hydrolase activity"/>
    <property type="evidence" value="ECO:0007669"/>
    <property type="project" value="UniProtKB-KW"/>
</dbReference>
<evidence type="ECO:0000259" key="4">
    <source>
        <dbReference type="Pfam" id="PF00561"/>
    </source>
</evidence>
<keyword evidence="2" id="KW-0732">Signal</keyword>
<dbReference type="SUPFAM" id="SSF53474">
    <property type="entry name" value="alpha/beta-Hydrolases"/>
    <property type="match status" value="1"/>
</dbReference>
<dbReference type="AlphaFoldDB" id="T1ARX3"/>
<reference evidence="5" key="1">
    <citation type="submission" date="2013-08" db="EMBL/GenBank/DDBJ databases">
        <authorList>
            <person name="Mendez C."/>
            <person name="Richter M."/>
            <person name="Ferrer M."/>
            <person name="Sanchez J."/>
        </authorList>
    </citation>
    <scope>NUCLEOTIDE SEQUENCE</scope>
</reference>
<dbReference type="PANTHER" id="PTHR43248">
    <property type="entry name" value="2-SUCCINYL-6-HYDROXY-2,4-CYCLOHEXADIENE-1-CARBOXYLATE SYNTHASE"/>
    <property type="match status" value="1"/>
</dbReference>
<protein>
    <submittedName>
        <fullName evidence="5">Cysteine proteinase</fullName>
    </submittedName>
</protein>
<evidence type="ECO:0000256" key="3">
    <source>
        <dbReference type="ARBA" id="ARBA00022801"/>
    </source>
</evidence>
<dbReference type="Gene3D" id="3.40.50.1820">
    <property type="entry name" value="alpha/beta hydrolase"/>
    <property type="match status" value="1"/>
</dbReference>
<evidence type="ECO:0000256" key="1">
    <source>
        <dbReference type="ARBA" id="ARBA00010088"/>
    </source>
</evidence>
<evidence type="ECO:0000256" key="2">
    <source>
        <dbReference type="ARBA" id="ARBA00022729"/>
    </source>
</evidence>
<dbReference type="Pfam" id="PF00561">
    <property type="entry name" value="Abhydrolase_1"/>
    <property type="match status" value="1"/>
</dbReference>
<dbReference type="EMBL" id="AUZZ01001649">
    <property type="protein sequence ID" value="EQD63316.1"/>
    <property type="molecule type" value="Genomic_DNA"/>
</dbReference>
<keyword evidence="3" id="KW-0378">Hydrolase</keyword>
<evidence type="ECO:0000313" key="5">
    <source>
        <dbReference type="EMBL" id="EQD63316.1"/>
    </source>
</evidence>
<dbReference type="PANTHER" id="PTHR43248:SF29">
    <property type="entry name" value="TRIPEPTIDYL AMINOPEPTIDASE"/>
    <property type="match status" value="1"/>
</dbReference>
<reference evidence="5" key="2">
    <citation type="journal article" date="2014" name="ISME J.">
        <title>Microbial stratification in low pH oxic and suboxic macroscopic growths along an acid mine drainage.</title>
        <authorList>
            <person name="Mendez-Garcia C."/>
            <person name="Mesa V."/>
            <person name="Sprenger R.R."/>
            <person name="Richter M."/>
            <person name="Diez M.S."/>
            <person name="Solano J."/>
            <person name="Bargiela R."/>
            <person name="Golyshina O.V."/>
            <person name="Manteca A."/>
            <person name="Ramos J.L."/>
            <person name="Gallego J.R."/>
            <person name="Llorente I."/>
            <person name="Martins Dos Santos V.A."/>
            <person name="Jensen O.N."/>
            <person name="Pelaez A.I."/>
            <person name="Sanchez J."/>
            <person name="Ferrer M."/>
        </authorList>
    </citation>
    <scope>NUCLEOTIDE SEQUENCE</scope>
</reference>
<dbReference type="InterPro" id="IPR051601">
    <property type="entry name" value="Serine_prot/Carboxylest_S33"/>
</dbReference>
<organism evidence="5">
    <name type="scientific">mine drainage metagenome</name>
    <dbReference type="NCBI Taxonomy" id="410659"/>
    <lineage>
        <taxon>unclassified sequences</taxon>
        <taxon>metagenomes</taxon>
        <taxon>ecological metagenomes</taxon>
    </lineage>
</organism>
<sequence>MKRSTRLVLLALVLIVFFGGQWLWRHARTPTVAAAVPTQYRLGQLEFKPCTLRQPQSGLATAAWCAPFNVPENWARPDGRKLVLRLALIRSRAAQPASDPVLYIAGGPGQSAIDTWPEIAPALDDVLAQRNVILLDQRGTGGSAPLTCPHAAPKPEAKAAAPHTAKTRHALPAAASSTARMAEVETQTRACLAALRKRGLNPADFTTTAAVQDLDALRHALGDPEFDLVGVSYGTRVAQQFLLRHPDGVRSMVLDSVVPNQLILGQDFGRNLDDALRDDFALCTNEPACRKAFGDPWTTLLQLKKNLARNTSEVIFRMPGDFQPRQEAMTANDLIGLVRLYAYSPLTAALLPLTLHAASEGHYAPLLAQSHFISSSLQHSLNDGMQLSVVCSEDVPWLKATPAEAATLLGDAYIRQLKAQCAIWPRGVVPADFHAPLRSSVPTLILEGQFDPVTPPRYGTEVLEGLSDARMLIAAGQGHNVIGAGCMPRLVKRFIEKPEPQKLDAKCLAQLKPTAPFLDYNGAAP</sequence>
<name>T1ARX3_9ZZZZ</name>
<proteinExistence type="inferred from homology"/>
<feature type="domain" description="AB hydrolase-1" evidence="4">
    <location>
        <begin position="100"/>
        <end position="481"/>
    </location>
</feature>